<dbReference type="InterPro" id="IPR050364">
    <property type="entry name" value="Cytochrome_P450_fung"/>
</dbReference>
<dbReference type="PRINTS" id="PR00463">
    <property type="entry name" value="EP450I"/>
</dbReference>
<feature type="transmembrane region" description="Helical" evidence="11">
    <location>
        <begin position="31"/>
        <end position="53"/>
    </location>
</feature>
<keyword evidence="11" id="KW-0472">Membrane</keyword>
<dbReference type="GO" id="GO:0005506">
    <property type="term" value="F:iron ion binding"/>
    <property type="evidence" value="ECO:0007669"/>
    <property type="project" value="InterPro"/>
</dbReference>
<dbReference type="Gene3D" id="1.10.630.10">
    <property type="entry name" value="Cytochrome P450"/>
    <property type="match status" value="1"/>
</dbReference>
<name>A0A8H3AQP7_9AGAM</name>
<sequence length="542" mass="60531">MRLARLEFLFNLRREWANPVTLPTPLLRGRIVMANPVIVASVVIGAASVLAVYKRQQKKHVLPLPPSPKGDPIIAHLRCMPSEYEEIAYKAWGDELGSNIISLNLLGQVIVVLNSVEDANELLVKRALQYSNRLQVPMLSSPGLSGWGNGTALVNYGDRHRSQRRITHEVLQKQALQSVWPAMIKQTRTSMQRISDATDLESEIARMVGAVVLQSAYGYEVTEAEDPMVKIAKAGMRAFSDASMPADFLVNVLPWLEYVPAWFPGAHWKRNALAWNKAREDLITVPFEWTKKQMASGTAQPSTLNSILTDLANKETDSDLDRAEEEDRIKWAMASLYGGAMDTTTSSLLVFIIAMIHSPDVQAKAQEELDAILNDQRLPEMEDQDSLPYIDRVIKEVLRWRPVAPLGVPHASAEDDTYKGYFIPKGTVVMANAWAMCNNPEVYNDPESFNPDRFIDPATPDPPAFGFGRRICPGQHFAETSLFLAITTMLTVFDIKPAKDEQGNNIIPDSKLTGKSLIRLPPPFRCSIEPRSEAKKKLLFQS</sequence>
<dbReference type="AlphaFoldDB" id="A0A8H3AQP7"/>
<reference evidence="12" key="1">
    <citation type="submission" date="2021-01" db="EMBL/GenBank/DDBJ databases">
        <authorList>
            <person name="Kaushik A."/>
        </authorList>
    </citation>
    <scope>NUCLEOTIDE SEQUENCE</scope>
    <source>
        <strain evidence="12">AG2-2IIIB</strain>
    </source>
</reference>
<keyword evidence="8 10" id="KW-0503">Monooxygenase</keyword>
<protein>
    <recommendedName>
        <fullName evidence="14">O-methylsterigmatocystin oxidoreductase</fullName>
    </recommendedName>
</protein>
<dbReference type="PANTHER" id="PTHR46300">
    <property type="entry name" value="P450, PUTATIVE (EUROFUNG)-RELATED-RELATED"/>
    <property type="match status" value="1"/>
</dbReference>
<keyword evidence="11" id="KW-0812">Transmembrane</keyword>
<evidence type="ECO:0000313" key="12">
    <source>
        <dbReference type="EMBL" id="CAE6431290.1"/>
    </source>
</evidence>
<dbReference type="GO" id="GO:0004497">
    <property type="term" value="F:monooxygenase activity"/>
    <property type="evidence" value="ECO:0007669"/>
    <property type="project" value="UniProtKB-KW"/>
</dbReference>
<evidence type="ECO:0000256" key="7">
    <source>
        <dbReference type="ARBA" id="ARBA00023004"/>
    </source>
</evidence>
<comment type="caution">
    <text evidence="12">The sequence shown here is derived from an EMBL/GenBank/DDBJ whole genome shotgun (WGS) entry which is preliminary data.</text>
</comment>
<dbReference type="Proteomes" id="UP000663843">
    <property type="component" value="Unassembled WGS sequence"/>
</dbReference>
<evidence type="ECO:0000256" key="6">
    <source>
        <dbReference type="ARBA" id="ARBA00023002"/>
    </source>
</evidence>
<evidence type="ECO:0008006" key="14">
    <source>
        <dbReference type="Google" id="ProtNLM"/>
    </source>
</evidence>
<dbReference type="InterPro" id="IPR036396">
    <property type="entry name" value="Cyt_P450_sf"/>
</dbReference>
<dbReference type="EMBL" id="CAJMWT010002062">
    <property type="protein sequence ID" value="CAE6431290.1"/>
    <property type="molecule type" value="Genomic_DNA"/>
</dbReference>
<keyword evidence="5 9" id="KW-0479">Metal-binding</keyword>
<keyword evidence="6 10" id="KW-0560">Oxidoreductase</keyword>
<evidence type="ECO:0000256" key="5">
    <source>
        <dbReference type="ARBA" id="ARBA00022723"/>
    </source>
</evidence>
<dbReference type="SUPFAM" id="SSF48264">
    <property type="entry name" value="Cytochrome P450"/>
    <property type="match status" value="1"/>
</dbReference>
<proteinExistence type="inferred from homology"/>
<dbReference type="GO" id="GO:0020037">
    <property type="term" value="F:heme binding"/>
    <property type="evidence" value="ECO:0007669"/>
    <property type="project" value="InterPro"/>
</dbReference>
<evidence type="ECO:0000256" key="2">
    <source>
        <dbReference type="ARBA" id="ARBA00005179"/>
    </source>
</evidence>
<dbReference type="InterPro" id="IPR001128">
    <property type="entry name" value="Cyt_P450"/>
</dbReference>
<comment type="similarity">
    <text evidence="3 10">Belongs to the cytochrome P450 family.</text>
</comment>
<dbReference type="PANTHER" id="PTHR46300:SF7">
    <property type="entry name" value="P450, PUTATIVE (EUROFUNG)-RELATED"/>
    <property type="match status" value="1"/>
</dbReference>
<evidence type="ECO:0000256" key="8">
    <source>
        <dbReference type="ARBA" id="ARBA00023033"/>
    </source>
</evidence>
<evidence type="ECO:0000256" key="10">
    <source>
        <dbReference type="RuleBase" id="RU000461"/>
    </source>
</evidence>
<evidence type="ECO:0000256" key="9">
    <source>
        <dbReference type="PIRSR" id="PIRSR602401-1"/>
    </source>
</evidence>
<dbReference type="CDD" id="cd11065">
    <property type="entry name" value="CYP64-like"/>
    <property type="match status" value="1"/>
</dbReference>
<comment type="cofactor">
    <cofactor evidence="1 9">
        <name>heme</name>
        <dbReference type="ChEBI" id="CHEBI:30413"/>
    </cofactor>
</comment>
<dbReference type="PROSITE" id="PS00086">
    <property type="entry name" value="CYTOCHROME_P450"/>
    <property type="match status" value="1"/>
</dbReference>
<dbReference type="InterPro" id="IPR002401">
    <property type="entry name" value="Cyt_P450_E_grp-I"/>
</dbReference>
<accession>A0A8H3AQP7</accession>
<keyword evidence="7 9" id="KW-0408">Iron</keyword>
<dbReference type="PRINTS" id="PR00385">
    <property type="entry name" value="P450"/>
</dbReference>
<comment type="pathway">
    <text evidence="2">Secondary metabolite biosynthesis.</text>
</comment>
<evidence type="ECO:0000313" key="13">
    <source>
        <dbReference type="Proteomes" id="UP000663843"/>
    </source>
</evidence>
<dbReference type="Pfam" id="PF00067">
    <property type="entry name" value="p450"/>
    <property type="match status" value="1"/>
</dbReference>
<evidence type="ECO:0000256" key="4">
    <source>
        <dbReference type="ARBA" id="ARBA00022617"/>
    </source>
</evidence>
<dbReference type="InterPro" id="IPR017972">
    <property type="entry name" value="Cyt_P450_CS"/>
</dbReference>
<feature type="binding site" description="axial binding residue" evidence="9">
    <location>
        <position position="472"/>
    </location>
    <ligand>
        <name>heme</name>
        <dbReference type="ChEBI" id="CHEBI:30413"/>
    </ligand>
    <ligandPart>
        <name>Fe</name>
        <dbReference type="ChEBI" id="CHEBI:18248"/>
    </ligandPart>
</feature>
<evidence type="ECO:0000256" key="1">
    <source>
        <dbReference type="ARBA" id="ARBA00001971"/>
    </source>
</evidence>
<evidence type="ECO:0000256" key="3">
    <source>
        <dbReference type="ARBA" id="ARBA00010617"/>
    </source>
</evidence>
<keyword evidence="11" id="KW-1133">Transmembrane helix</keyword>
<dbReference type="GO" id="GO:0016705">
    <property type="term" value="F:oxidoreductase activity, acting on paired donors, with incorporation or reduction of molecular oxygen"/>
    <property type="evidence" value="ECO:0007669"/>
    <property type="project" value="InterPro"/>
</dbReference>
<organism evidence="12 13">
    <name type="scientific">Rhizoctonia solani</name>
    <dbReference type="NCBI Taxonomy" id="456999"/>
    <lineage>
        <taxon>Eukaryota</taxon>
        <taxon>Fungi</taxon>
        <taxon>Dikarya</taxon>
        <taxon>Basidiomycota</taxon>
        <taxon>Agaricomycotina</taxon>
        <taxon>Agaricomycetes</taxon>
        <taxon>Cantharellales</taxon>
        <taxon>Ceratobasidiaceae</taxon>
        <taxon>Rhizoctonia</taxon>
    </lineage>
</organism>
<gene>
    <name evidence="12" type="ORF">RDB_LOCUS64482</name>
</gene>
<evidence type="ECO:0000256" key="11">
    <source>
        <dbReference type="SAM" id="Phobius"/>
    </source>
</evidence>
<keyword evidence="4 9" id="KW-0349">Heme</keyword>